<name>A0A1J8PM86_9AGAM</name>
<proteinExistence type="predicted"/>
<gene>
    <name evidence="1" type="ORF">AZE42_11370</name>
</gene>
<protein>
    <submittedName>
        <fullName evidence="1">Uncharacterized protein</fullName>
    </submittedName>
</protein>
<comment type="caution">
    <text evidence="1">The sequence shown here is derived from an EMBL/GenBank/DDBJ whole genome shotgun (WGS) entry which is preliminary data.</text>
</comment>
<dbReference type="Proteomes" id="UP000183567">
    <property type="component" value="Unassembled WGS sequence"/>
</dbReference>
<reference evidence="1 2" key="1">
    <citation type="submission" date="2016-03" db="EMBL/GenBank/DDBJ databases">
        <title>Comparative genomics of the ectomycorrhizal sister species Rhizopogon vinicolor and Rhizopogon vesiculosus (Basidiomycota: Boletales) reveals a divergence of the mating type B locus.</title>
        <authorList>
            <person name="Mujic A.B."/>
            <person name="Kuo A."/>
            <person name="Tritt A."/>
            <person name="Lipzen A."/>
            <person name="Chen C."/>
            <person name="Johnson J."/>
            <person name="Sharma A."/>
            <person name="Barry K."/>
            <person name="Grigoriev I.V."/>
            <person name="Spatafora J.W."/>
        </authorList>
    </citation>
    <scope>NUCLEOTIDE SEQUENCE [LARGE SCALE GENOMIC DNA]</scope>
    <source>
        <strain evidence="1 2">AM-OR11-056</strain>
    </source>
</reference>
<evidence type="ECO:0000313" key="1">
    <source>
        <dbReference type="EMBL" id="OJA10037.1"/>
    </source>
</evidence>
<dbReference type="AlphaFoldDB" id="A0A1J8PM86"/>
<evidence type="ECO:0000313" key="2">
    <source>
        <dbReference type="Proteomes" id="UP000183567"/>
    </source>
</evidence>
<keyword evidence="2" id="KW-1185">Reference proteome</keyword>
<sequence>MSSDRWDTGQIAYSIYKRPFVHHILTGQAANAT</sequence>
<accession>A0A1J8PM86</accession>
<organism evidence="1 2">
    <name type="scientific">Rhizopogon vesiculosus</name>
    <dbReference type="NCBI Taxonomy" id="180088"/>
    <lineage>
        <taxon>Eukaryota</taxon>
        <taxon>Fungi</taxon>
        <taxon>Dikarya</taxon>
        <taxon>Basidiomycota</taxon>
        <taxon>Agaricomycotina</taxon>
        <taxon>Agaricomycetes</taxon>
        <taxon>Agaricomycetidae</taxon>
        <taxon>Boletales</taxon>
        <taxon>Suillineae</taxon>
        <taxon>Rhizopogonaceae</taxon>
        <taxon>Rhizopogon</taxon>
    </lineage>
</organism>
<dbReference type="EMBL" id="LVVM01005647">
    <property type="protein sequence ID" value="OJA10037.1"/>
    <property type="molecule type" value="Genomic_DNA"/>
</dbReference>